<dbReference type="AlphaFoldDB" id="A0A0D7AR38"/>
<evidence type="ECO:0000313" key="2">
    <source>
        <dbReference type="Proteomes" id="UP000054144"/>
    </source>
</evidence>
<name>A0A0D7AR38_9AGAR</name>
<proteinExistence type="predicted"/>
<dbReference type="Proteomes" id="UP000054144">
    <property type="component" value="Unassembled WGS sequence"/>
</dbReference>
<accession>A0A0D7AR38</accession>
<gene>
    <name evidence="1" type="ORF">FISHEDRAFT_55339</name>
</gene>
<reference evidence="1 2" key="1">
    <citation type="journal article" date="2015" name="Fungal Genet. Biol.">
        <title>Evolution of novel wood decay mechanisms in Agaricales revealed by the genome sequences of Fistulina hepatica and Cylindrobasidium torrendii.</title>
        <authorList>
            <person name="Floudas D."/>
            <person name="Held B.W."/>
            <person name="Riley R."/>
            <person name="Nagy L.G."/>
            <person name="Koehler G."/>
            <person name="Ransdell A.S."/>
            <person name="Younus H."/>
            <person name="Chow J."/>
            <person name="Chiniquy J."/>
            <person name="Lipzen A."/>
            <person name="Tritt A."/>
            <person name="Sun H."/>
            <person name="Haridas S."/>
            <person name="LaButti K."/>
            <person name="Ohm R.A."/>
            <person name="Kues U."/>
            <person name="Blanchette R.A."/>
            <person name="Grigoriev I.V."/>
            <person name="Minto R.E."/>
            <person name="Hibbett D.S."/>
        </authorList>
    </citation>
    <scope>NUCLEOTIDE SEQUENCE [LARGE SCALE GENOMIC DNA]</scope>
    <source>
        <strain evidence="1 2">ATCC 64428</strain>
    </source>
</reference>
<organism evidence="1 2">
    <name type="scientific">Fistulina hepatica ATCC 64428</name>
    <dbReference type="NCBI Taxonomy" id="1128425"/>
    <lineage>
        <taxon>Eukaryota</taxon>
        <taxon>Fungi</taxon>
        <taxon>Dikarya</taxon>
        <taxon>Basidiomycota</taxon>
        <taxon>Agaricomycotina</taxon>
        <taxon>Agaricomycetes</taxon>
        <taxon>Agaricomycetidae</taxon>
        <taxon>Agaricales</taxon>
        <taxon>Fistulinaceae</taxon>
        <taxon>Fistulina</taxon>
    </lineage>
</organism>
<keyword evidence="2" id="KW-1185">Reference proteome</keyword>
<sequence length="389" mass="45083">MFQYQPGFYGVYRPPENMLHLRKQGEPAPIPKVVIRQYINGKRVTFPKQRGWDLMCVRICAQYAARGEAVGDVWIRFRESEYMVKFNNNLVYFAKTLGEREEGLHHFVRQYFTHFNIRSKRPLSVRVEVLMSPPPVFAKLVDVLVTQSHKWTSFSLSGPAGAFLLLHRGLGKYEKEGFTTCDKLTAIKLDYQAREYAPPLPLERMFVPHVTSLQISGTSGYKHWPHNAFLDFVKRCDLAEKITELRVSVGDMTDLQLVQLLQALPELRVLGLRQEASWFSVLSIQSLCMLLMPRPIPEDHLFELVPHLQRLELHGVWDGNVEEAELLVDFVESRWRSKEPLIRCIDLSYHTQFSAEHLKRLREYANEGCKIIGLEKLESNPLPFPFTIS</sequence>
<protein>
    <submittedName>
        <fullName evidence="1">Uncharacterized protein</fullName>
    </submittedName>
</protein>
<evidence type="ECO:0000313" key="1">
    <source>
        <dbReference type="EMBL" id="KIY53263.1"/>
    </source>
</evidence>
<dbReference type="EMBL" id="KN881627">
    <property type="protein sequence ID" value="KIY53263.1"/>
    <property type="molecule type" value="Genomic_DNA"/>
</dbReference>